<evidence type="ECO:0000313" key="1">
    <source>
        <dbReference type="EMBL" id="WUN80844.1"/>
    </source>
</evidence>
<gene>
    <name evidence="1" type="ORF">OHA91_21365</name>
</gene>
<protein>
    <submittedName>
        <fullName evidence="1">Uncharacterized protein</fullName>
    </submittedName>
</protein>
<accession>A0ABZ1QES1</accession>
<sequence>MTDDLTAQAWADGLALYESRWAFAAVARRDQAQWWFDVAAIMRGETSDPRGWASLDPYEDESDREVDAFAWVEPPTHPADVERFQRSVRELPRSSVESLMVLLGVVGMNVSKTWGFEERRPEMERRALVLLSRFPDGTRFYSNVGWQGERPNFYEQPVNGVSTFSRSRFDAGLIAVNDTEVALIWTFESF</sequence>
<organism evidence="1 2">
    <name type="scientific">Streptomyces erythrochromogenes</name>
    <dbReference type="NCBI Taxonomy" id="285574"/>
    <lineage>
        <taxon>Bacteria</taxon>
        <taxon>Bacillati</taxon>
        <taxon>Actinomycetota</taxon>
        <taxon>Actinomycetes</taxon>
        <taxon>Kitasatosporales</taxon>
        <taxon>Streptomycetaceae</taxon>
        <taxon>Streptomyces</taxon>
    </lineage>
</organism>
<evidence type="ECO:0000313" key="2">
    <source>
        <dbReference type="Proteomes" id="UP001432312"/>
    </source>
</evidence>
<dbReference type="EMBL" id="CP108036">
    <property type="protein sequence ID" value="WUN80844.1"/>
    <property type="molecule type" value="Genomic_DNA"/>
</dbReference>
<reference evidence="1" key="1">
    <citation type="submission" date="2022-10" db="EMBL/GenBank/DDBJ databases">
        <title>The complete genomes of actinobacterial strains from the NBC collection.</title>
        <authorList>
            <person name="Joergensen T.S."/>
            <person name="Alvarez Arevalo M."/>
            <person name="Sterndorff E.B."/>
            <person name="Faurdal D."/>
            <person name="Vuksanovic O."/>
            <person name="Mourched A.-S."/>
            <person name="Charusanti P."/>
            <person name="Shaw S."/>
            <person name="Blin K."/>
            <person name="Weber T."/>
        </authorList>
    </citation>
    <scope>NUCLEOTIDE SEQUENCE</scope>
    <source>
        <strain evidence="1">NBC_00303</strain>
    </source>
</reference>
<keyword evidence="2" id="KW-1185">Reference proteome</keyword>
<dbReference type="RefSeq" id="WP_266500290.1">
    <property type="nucleotide sequence ID" value="NZ_CP108036.1"/>
</dbReference>
<proteinExistence type="predicted"/>
<name>A0ABZ1QES1_9ACTN</name>
<dbReference type="GeneID" id="95498639"/>
<dbReference type="Proteomes" id="UP001432312">
    <property type="component" value="Chromosome"/>
</dbReference>